<dbReference type="GO" id="GO:0004180">
    <property type="term" value="F:carboxypeptidase activity"/>
    <property type="evidence" value="ECO:0007669"/>
    <property type="project" value="UniProtKB-KW"/>
</dbReference>
<dbReference type="GO" id="GO:0070573">
    <property type="term" value="F:metallodipeptidase activity"/>
    <property type="evidence" value="ECO:0007669"/>
    <property type="project" value="InterPro"/>
</dbReference>
<dbReference type="CDD" id="cd08015">
    <property type="entry name" value="M28_like"/>
    <property type="match status" value="1"/>
</dbReference>
<evidence type="ECO:0000256" key="20">
    <source>
        <dbReference type="ARBA" id="ARBA00033328"/>
    </source>
</evidence>
<sequence>MKKFAHLFVLLFVLHLPALAQEEKVDLAAVEKIEDEGLNRSQVMKTAFYLTDVIGPRLSGSTGLKNANEWTRKQLADWGLQNAAIEPWGSFGRGWEIQKSYAAMTRPYYQAMIGTPKAWTPGTNGPVTAKVALATVAKEEDFDQYKGQLKGKIVMVKAPVEVKTTFEADASRYTDAQLEAMAKGESASTSTWTPERIAQYRAARALREKFAQFLVGEGAVAVLSNGRGMHGTYFTSNGAPYALDAKPVLPEMEVSAEHFGRMVRLLEANQEVEVELDTKTQFLDDPTGYNVVAEIPGTDKKLKAELVMLGGHLDSWHAATGATDNAAGTAVMMEAVRILQAAGLKPRRTIRIALWGSEEQGLHGSRNYVKKHFGDPESMKLLPDHARLSAYYNVDNGTGKIRGVYLQENSAVRSIFEAWLKPFHEMGARTVTLRNTGGTDHLSFDGVGLPGFQFIQDEIDYDTRTHHTNMDTYERLQEDDLKQASVIVASFVYHTAMRDEKLPRKTLPEAKAKTTP</sequence>
<evidence type="ECO:0000256" key="12">
    <source>
        <dbReference type="ARBA" id="ARBA00022824"/>
    </source>
</evidence>
<keyword evidence="10 21" id="KW-0732">Signal</keyword>
<keyword evidence="9" id="KW-0479">Metal-binding</keyword>
<keyword evidence="6" id="KW-0964">Secreted</keyword>
<dbReference type="SUPFAM" id="SSF53187">
    <property type="entry name" value="Zn-dependent exopeptidases"/>
    <property type="match status" value="1"/>
</dbReference>
<evidence type="ECO:0000256" key="8">
    <source>
        <dbReference type="ARBA" id="ARBA00022670"/>
    </source>
</evidence>
<feature type="domain" description="Peptidase M28" evidence="22">
    <location>
        <begin position="290"/>
        <end position="491"/>
    </location>
</feature>
<keyword evidence="14" id="KW-0333">Golgi apparatus</keyword>
<dbReference type="Pfam" id="PF04389">
    <property type="entry name" value="Peptidase_M28"/>
    <property type="match status" value="1"/>
</dbReference>
<dbReference type="GO" id="GO:0004177">
    <property type="term" value="F:aminopeptidase activity"/>
    <property type="evidence" value="ECO:0007669"/>
    <property type="project" value="UniProtKB-KW"/>
</dbReference>
<dbReference type="GO" id="GO:0005764">
    <property type="term" value="C:lysosome"/>
    <property type="evidence" value="ECO:0007669"/>
    <property type="project" value="UniProtKB-SubCell"/>
</dbReference>
<evidence type="ECO:0000256" key="16">
    <source>
        <dbReference type="ARBA" id="ARBA00023145"/>
    </source>
</evidence>
<proteinExistence type="predicted"/>
<dbReference type="Gene3D" id="3.40.630.10">
    <property type="entry name" value="Zn peptidases"/>
    <property type="match status" value="2"/>
</dbReference>
<dbReference type="PANTHER" id="PTHR12053:SF3">
    <property type="entry name" value="CARBOXYPEPTIDASE Q"/>
    <property type="match status" value="1"/>
</dbReference>
<evidence type="ECO:0000259" key="22">
    <source>
        <dbReference type="Pfam" id="PF04389"/>
    </source>
</evidence>
<dbReference type="EMBL" id="CADCTQ010000301">
    <property type="protein sequence ID" value="CAA9279130.1"/>
    <property type="molecule type" value="Genomic_DNA"/>
</dbReference>
<keyword evidence="11" id="KW-0378">Hydrolase</keyword>
<comment type="subunit">
    <text evidence="19">Homodimer. The monomeric form is inactive while the homodimer is active.</text>
</comment>
<evidence type="ECO:0000256" key="10">
    <source>
        <dbReference type="ARBA" id="ARBA00022729"/>
    </source>
</evidence>
<evidence type="ECO:0000256" key="3">
    <source>
        <dbReference type="ARBA" id="ARBA00004555"/>
    </source>
</evidence>
<evidence type="ECO:0000256" key="5">
    <source>
        <dbReference type="ARBA" id="ARBA00014116"/>
    </source>
</evidence>
<evidence type="ECO:0000256" key="13">
    <source>
        <dbReference type="ARBA" id="ARBA00022833"/>
    </source>
</evidence>
<keyword evidence="16" id="KW-0865">Zymogen</keyword>
<protein>
    <recommendedName>
        <fullName evidence="5">Carboxypeptidase Q</fullName>
    </recommendedName>
    <alternativeName>
        <fullName evidence="20">Plasma glutamate carboxypeptidase</fullName>
    </alternativeName>
</protein>
<keyword evidence="7" id="KW-0121">Carboxypeptidase</keyword>
<dbReference type="InterPro" id="IPR007484">
    <property type="entry name" value="Peptidase_M28"/>
</dbReference>
<evidence type="ECO:0000313" key="23">
    <source>
        <dbReference type="EMBL" id="CAA9279130.1"/>
    </source>
</evidence>
<evidence type="ECO:0000256" key="18">
    <source>
        <dbReference type="ARBA" id="ARBA00023228"/>
    </source>
</evidence>
<evidence type="ECO:0000256" key="17">
    <source>
        <dbReference type="ARBA" id="ARBA00023180"/>
    </source>
</evidence>
<evidence type="ECO:0000256" key="14">
    <source>
        <dbReference type="ARBA" id="ARBA00023034"/>
    </source>
</evidence>
<keyword evidence="18" id="KW-0458">Lysosome</keyword>
<dbReference type="PANTHER" id="PTHR12053">
    <property type="entry name" value="PROTEASE FAMILY M28 PLASMA GLUTAMATE CARBOXYPEPTIDASE-RELATED"/>
    <property type="match status" value="1"/>
</dbReference>
<keyword evidence="15" id="KW-0482">Metalloprotease</keyword>
<keyword evidence="12" id="KW-0256">Endoplasmic reticulum</keyword>
<dbReference type="GO" id="GO:0005576">
    <property type="term" value="C:extracellular region"/>
    <property type="evidence" value="ECO:0007669"/>
    <property type="project" value="UniProtKB-SubCell"/>
</dbReference>
<organism evidence="23">
    <name type="scientific">uncultured Cytophagales bacterium</name>
    <dbReference type="NCBI Taxonomy" id="158755"/>
    <lineage>
        <taxon>Bacteria</taxon>
        <taxon>Pseudomonadati</taxon>
        <taxon>Bacteroidota</taxon>
        <taxon>Sphingobacteriia</taxon>
        <taxon>Sphingobacteriales</taxon>
        <taxon>environmental samples</taxon>
    </lineage>
</organism>
<keyword evidence="23" id="KW-0031">Aminopeptidase</keyword>
<name>A0A6J4JHD4_9SPHI</name>
<evidence type="ECO:0000256" key="21">
    <source>
        <dbReference type="SAM" id="SignalP"/>
    </source>
</evidence>
<feature type="chain" id="PRO_5026648287" description="Carboxypeptidase Q" evidence="21">
    <location>
        <begin position="21"/>
        <end position="516"/>
    </location>
</feature>
<evidence type="ECO:0000256" key="6">
    <source>
        <dbReference type="ARBA" id="ARBA00022525"/>
    </source>
</evidence>
<dbReference type="InterPro" id="IPR039866">
    <property type="entry name" value="CPQ"/>
</dbReference>
<dbReference type="GO" id="GO:0046872">
    <property type="term" value="F:metal ion binding"/>
    <property type="evidence" value="ECO:0007669"/>
    <property type="project" value="UniProtKB-KW"/>
</dbReference>
<dbReference type="GO" id="GO:0006508">
    <property type="term" value="P:proteolysis"/>
    <property type="evidence" value="ECO:0007669"/>
    <property type="project" value="UniProtKB-KW"/>
</dbReference>
<evidence type="ECO:0000256" key="2">
    <source>
        <dbReference type="ARBA" id="ARBA00004371"/>
    </source>
</evidence>
<dbReference type="AlphaFoldDB" id="A0A6J4JHD4"/>
<keyword evidence="17" id="KW-0325">Glycoprotein</keyword>
<feature type="signal peptide" evidence="21">
    <location>
        <begin position="1"/>
        <end position="20"/>
    </location>
</feature>
<evidence type="ECO:0000256" key="7">
    <source>
        <dbReference type="ARBA" id="ARBA00022645"/>
    </source>
</evidence>
<gene>
    <name evidence="23" type="ORF">AVDCRST_MAG56-3595</name>
</gene>
<keyword evidence="13" id="KW-0862">Zinc</keyword>
<evidence type="ECO:0000256" key="4">
    <source>
        <dbReference type="ARBA" id="ARBA00004613"/>
    </source>
</evidence>
<evidence type="ECO:0000256" key="1">
    <source>
        <dbReference type="ARBA" id="ARBA00004240"/>
    </source>
</evidence>
<reference evidence="23" key="1">
    <citation type="submission" date="2020-02" db="EMBL/GenBank/DDBJ databases">
        <authorList>
            <person name="Meier V. D."/>
        </authorList>
    </citation>
    <scope>NUCLEOTIDE SEQUENCE</scope>
    <source>
        <strain evidence="23">AVDCRST_MAG56</strain>
    </source>
</reference>
<accession>A0A6J4JHD4</accession>
<comment type="subcellular location">
    <subcellularLocation>
        <location evidence="1">Endoplasmic reticulum</location>
    </subcellularLocation>
    <subcellularLocation>
        <location evidence="3">Golgi apparatus</location>
    </subcellularLocation>
    <subcellularLocation>
        <location evidence="2">Lysosome</location>
    </subcellularLocation>
    <subcellularLocation>
        <location evidence="4">Secreted</location>
    </subcellularLocation>
</comment>
<evidence type="ECO:0000256" key="9">
    <source>
        <dbReference type="ARBA" id="ARBA00022723"/>
    </source>
</evidence>
<keyword evidence="8" id="KW-0645">Protease</keyword>
<evidence type="ECO:0000256" key="19">
    <source>
        <dbReference type="ARBA" id="ARBA00025833"/>
    </source>
</evidence>
<evidence type="ECO:0000256" key="11">
    <source>
        <dbReference type="ARBA" id="ARBA00022801"/>
    </source>
</evidence>
<evidence type="ECO:0000256" key="15">
    <source>
        <dbReference type="ARBA" id="ARBA00023049"/>
    </source>
</evidence>